<evidence type="ECO:0000259" key="2">
    <source>
        <dbReference type="Pfam" id="PF14351"/>
    </source>
</evidence>
<feature type="transmembrane region" description="Helical" evidence="1">
    <location>
        <begin position="87"/>
        <end position="108"/>
    </location>
</feature>
<feature type="transmembrane region" description="Helical" evidence="1">
    <location>
        <begin position="141"/>
        <end position="157"/>
    </location>
</feature>
<dbReference type="OrthoDB" id="8527955at2"/>
<sequence>MRQETLWTKLVEAGIVEGPAPIEEGGESPWYMRVLTGFSGWLAALFLLGFVGSAFVWAIDNATLSLAVGAVMILAAYTILRHAQNEFVEHLALALSLAGQALLFWGIFRLNSPGWSASTWLWIALLEMALTWWMPSFVHRVFSAFVAATALSAAFALMHVPYVMDSVLLLVMAWIWLNLFRYPQYLARWRAVGYGLVLALIPLKGSVLFQASGTGWRAQPFQVESWLQPWMAELLTVAVVLYVVWCLLQRYQHDTGDRFSLLVLAATLLFALLSLEAPGLATALVILLLGFAVGNRVLLGLGIAALLFFVSAYYYLLDITLLAKAGHLLVIGVTSLLLRWLAVHYLFAREVAGVPQR</sequence>
<feature type="transmembrane region" description="Helical" evidence="1">
    <location>
        <begin position="328"/>
        <end position="347"/>
    </location>
</feature>
<evidence type="ECO:0000256" key="1">
    <source>
        <dbReference type="SAM" id="Phobius"/>
    </source>
</evidence>
<protein>
    <submittedName>
        <fullName evidence="3">Uncharacterized protein DUF4401</fullName>
    </submittedName>
</protein>
<reference evidence="3 4" key="1">
    <citation type="submission" date="2019-03" db="EMBL/GenBank/DDBJ databases">
        <title>Genomic Encyclopedia of Type Strains, Phase IV (KMG-IV): sequencing the most valuable type-strain genomes for metagenomic binning, comparative biology and taxonomic classification.</title>
        <authorList>
            <person name="Goeker M."/>
        </authorList>
    </citation>
    <scope>NUCLEOTIDE SEQUENCE [LARGE SCALE GENOMIC DNA]</scope>
    <source>
        <strain evidence="3 4">DSM 16326</strain>
    </source>
</reference>
<evidence type="ECO:0000313" key="3">
    <source>
        <dbReference type="EMBL" id="TDY00008.1"/>
    </source>
</evidence>
<name>A0A4R8IIC3_9GAMM</name>
<feature type="transmembrane region" description="Helical" evidence="1">
    <location>
        <begin position="192"/>
        <end position="210"/>
    </location>
</feature>
<feature type="transmembrane region" description="Helical" evidence="1">
    <location>
        <begin position="64"/>
        <end position="80"/>
    </location>
</feature>
<comment type="caution">
    <text evidence="3">The sequence shown here is derived from an EMBL/GenBank/DDBJ whole genome shotgun (WGS) entry which is preliminary data.</text>
</comment>
<dbReference type="Proteomes" id="UP000294914">
    <property type="component" value="Unassembled WGS sequence"/>
</dbReference>
<dbReference type="RefSeq" id="WP_134084395.1">
    <property type="nucleotide sequence ID" value="NZ_SOQX01000006.1"/>
</dbReference>
<feature type="transmembrane region" description="Helical" evidence="1">
    <location>
        <begin position="297"/>
        <end position="316"/>
    </location>
</feature>
<dbReference type="Pfam" id="PF14351">
    <property type="entry name" value="DUF4401"/>
    <property type="match status" value="1"/>
</dbReference>
<proteinExistence type="predicted"/>
<evidence type="ECO:0000313" key="4">
    <source>
        <dbReference type="Proteomes" id="UP000294914"/>
    </source>
</evidence>
<gene>
    <name evidence="3" type="ORF">EDC23_2169</name>
</gene>
<feature type="transmembrane region" description="Helical" evidence="1">
    <location>
        <begin position="230"/>
        <end position="248"/>
    </location>
</feature>
<feature type="transmembrane region" description="Helical" evidence="1">
    <location>
        <begin position="114"/>
        <end position="134"/>
    </location>
</feature>
<keyword evidence="1" id="KW-1133">Transmembrane helix</keyword>
<feature type="transmembrane region" description="Helical" evidence="1">
    <location>
        <begin position="260"/>
        <end position="291"/>
    </location>
</feature>
<keyword evidence="4" id="KW-1185">Reference proteome</keyword>
<feature type="transmembrane region" description="Helical" evidence="1">
    <location>
        <begin position="38"/>
        <end position="58"/>
    </location>
</feature>
<dbReference type="EMBL" id="SOQX01000006">
    <property type="protein sequence ID" value="TDY00008.1"/>
    <property type="molecule type" value="Genomic_DNA"/>
</dbReference>
<organism evidence="3 4">
    <name type="scientific">Thiohalophilus thiocyanatoxydans</name>
    <dbReference type="NCBI Taxonomy" id="381308"/>
    <lineage>
        <taxon>Bacteria</taxon>
        <taxon>Pseudomonadati</taxon>
        <taxon>Pseudomonadota</taxon>
        <taxon>Gammaproteobacteria</taxon>
        <taxon>Thiohalomonadales</taxon>
        <taxon>Thiohalophilaceae</taxon>
        <taxon>Thiohalophilus</taxon>
    </lineage>
</organism>
<feature type="transmembrane region" description="Helical" evidence="1">
    <location>
        <begin position="163"/>
        <end position="180"/>
    </location>
</feature>
<keyword evidence="1" id="KW-0472">Membrane</keyword>
<keyword evidence="1" id="KW-0812">Transmembrane</keyword>
<accession>A0A4R8IIC3</accession>
<dbReference type="InterPro" id="IPR025513">
    <property type="entry name" value="DUF4401"/>
</dbReference>
<feature type="domain" description="DUF4401" evidence="2">
    <location>
        <begin position="29"/>
        <end position="341"/>
    </location>
</feature>
<dbReference type="AlphaFoldDB" id="A0A4R8IIC3"/>